<dbReference type="Pfam" id="PF00171">
    <property type="entry name" value="Aldedh"/>
    <property type="match status" value="1"/>
</dbReference>
<evidence type="ECO:0000256" key="2">
    <source>
        <dbReference type="ARBA" id="ARBA00023002"/>
    </source>
</evidence>
<dbReference type="FunFam" id="3.40.605.10:FF:000003">
    <property type="entry name" value="Methylmalonate-semialdehyde dehydrogenase [acylating]"/>
    <property type="match status" value="1"/>
</dbReference>
<dbReference type="PROSITE" id="PS00070">
    <property type="entry name" value="ALDEHYDE_DEHYDR_CYS"/>
    <property type="match status" value="1"/>
</dbReference>
<comment type="caution">
    <text evidence="5">The sequence shown here is derived from an EMBL/GenBank/DDBJ whole genome shotgun (WGS) entry which is preliminary data.</text>
</comment>
<dbReference type="GO" id="GO:0006574">
    <property type="term" value="P:L-valine catabolic process"/>
    <property type="evidence" value="ECO:0007669"/>
    <property type="project" value="TreeGrafter"/>
</dbReference>
<dbReference type="PANTHER" id="PTHR43866:SF4">
    <property type="entry name" value="MALONATE-SEMIALDEHYDE DEHYDROGENASE"/>
    <property type="match status" value="1"/>
</dbReference>
<dbReference type="GO" id="GO:0004491">
    <property type="term" value="F:methylmalonate-semialdehyde dehydrogenase (acylating, NAD) activity"/>
    <property type="evidence" value="ECO:0007669"/>
    <property type="project" value="UniProtKB-EC"/>
</dbReference>
<dbReference type="EC" id="1.2.1.27" evidence="1"/>
<dbReference type="FunFam" id="3.40.309.10:FF:000002">
    <property type="entry name" value="Methylmalonate-semialdehyde dehydrogenase (Acylating)"/>
    <property type="match status" value="1"/>
</dbReference>
<dbReference type="OrthoDB" id="6187633at2"/>
<dbReference type="Gene3D" id="3.40.309.10">
    <property type="entry name" value="Aldehyde Dehydrogenase, Chain A, domain 2"/>
    <property type="match status" value="1"/>
</dbReference>
<proteinExistence type="predicted"/>
<dbReference type="NCBIfam" id="TIGR01722">
    <property type="entry name" value="MMSDH"/>
    <property type="match status" value="1"/>
</dbReference>
<accession>A0A158KQ02</accession>
<gene>
    <name evidence="5" type="ORF">AWB67_06341</name>
</gene>
<keyword evidence="6" id="KW-1185">Reference proteome</keyword>
<evidence type="ECO:0000256" key="1">
    <source>
        <dbReference type="ARBA" id="ARBA00013048"/>
    </source>
</evidence>
<protein>
    <recommendedName>
        <fullName evidence="1">methylmalonate-semialdehyde dehydrogenase (CoA acylating)</fullName>
        <ecNumber evidence="1">1.2.1.27</ecNumber>
    </recommendedName>
</protein>
<dbReference type="InterPro" id="IPR016162">
    <property type="entry name" value="Ald_DH_N"/>
</dbReference>
<organism evidence="5 6">
    <name type="scientific">Caballeronia terrestris</name>
    <dbReference type="NCBI Taxonomy" id="1226301"/>
    <lineage>
        <taxon>Bacteria</taxon>
        <taxon>Pseudomonadati</taxon>
        <taxon>Pseudomonadota</taxon>
        <taxon>Betaproteobacteria</taxon>
        <taxon>Burkholderiales</taxon>
        <taxon>Burkholderiaceae</taxon>
        <taxon>Caballeronia</taxon>
    </lineage>
</organism>
<dbReference type="AlphaFoldDB" id="A0A158KQ02"/>
<dbReference type="InterPro" id="IPR015590">
    <property type="entry name" value="Aldehyde_DH_dom"/>
</dbReference>
<evidence type="ECO:0000313" key="5">
    <source>
        <dbReference type="EMBL" id="SAL83212.1"/>
    </source>
</evidence>
<dbReference type="InterPro" id="IPR010061">
    <property type="entry name" value="MeMal-semiAld_DH"/>
</dbReference>
<dbReference type="InterPro" id="IPR016161">
    <property type="entry name" value="Ald_DH/histidinol_DH"/>
</dbReference>
<keyword evidence="2" id="KW-0560">Oxidoreductase</keyword>
<dbReference type="RefSeq" id="WP_087660016.1">
    <property type="nucleotide sequence ID" value="NZ_FCOL02000092.1"/>
</dbReference>
<dbReference type="InterPro" id="IPR016160">
    <property type="entry name" value="Ald_DH_CS_CYS"/>
</dbReference>
<evidence type="ECO:0000256" key="3">
    <source>
        <dbReference type="ARBA" id="ARBA00023027"/>
    </source>
</evidence>
<reference evidence="5" key="1">
    <citation type="submission" date="2016-01" db="EMBL/GenBank/DDBJ databases">
        <authorList>
            <person name="Peeters C."/>
        </authorList>
    </citation>
    <scope>NUCLEOTIDE SEQUENCE [LARGE SCALE GENOMIC DNA]</scope>
    <source>
        <strain evidence="5">LMG 22937</strain>
    </source>
</reference>
<dbReference type="EMBL" id="FCOL02000092">
    <property type="protein sequence ID" value="SAL83212.1"/>
    <property type="molecule type" value="Genomic_DNA"/>
</dbReference>
<dbReference type="Proteomes" id="UP000054925">
    <property type="component" value="Unassembled WGS sequence"/>
</dbReference>
<feature type="domain" description="Aldehyde dehydrogenase" evidence="4">
    <location>
        <begin position="31"/>
        <end position="487"/>
    </location>
</feature>
<name>A0A158KQ02_9BURK</name>
<sequence>MSEANQGAARVRELSHFIDGQGAAGTSGRFNDVFDPAQGRVSARVPVANATEVAAAVAAAKAAFPAWSETPPLKRARLMFKFKELLEAHSDELAELITRDHGKLLSDAKGEVVRGIEIVEFACGIPNLLKTDFTDQSAGGIDSWNLRQPVGVAAGVTPFNFPMVVPCWMFVMAAATGNTFVLKPSERTPSASIRLAELFIEAGFPKGVFNVVHGDKGVVDALIAHPDVAAISVVGSTPVAEYIYSESAKRGKRVQALGSAKNHLVVMPDANLGQAVDALINSAYGSAGERCMATSVAVAVGRIGDELVERLAPRVRSLRIGGGMEPDLDMGPLISAAHRAKVKGYIEAGVAAGAKLVVDGRGYTPHGNERGFFLGGSLFDDVKPHMSIYREEIFGPVLSVVRVPDLASAIALVNGHELGNCVSFFTADGGAARAFTRQIQAGMVGINVPSPVPAAWHSFGGWKRSLFGDHHAYGEEAVRFYTRYKSVMQRWPDSIDKGSEFAIHGTK</sequence>
<dbReference type="CDD" id="cd07085">
    <property type="entry name" value="ALDH_F6_MMSDH"/>
    <property type="match status" value="1"/>
</dbReference>
<dbReference type="Gene3D" id="3.40.605.10">
    <property type="entry name" value="Aldehyde Dehydrogenase, Chain A, domain 1"/>
    <property type="match status" value="1"/>
</dbReference>
<evidence type="ECO:0000259" key="4">
    <source>
        <dbReference type="Pfam" id="PF00171"/>
    </source>
</evidence>
<dbReference type="GO" id="GO:0006210">
    <property type="term" value="P:thymine catabolic process"/>
    <property type="evidence" value="ECO:0007669"/>
    <property type="project" value="TreeGrafter"/>
</dbReference>
<dbReference type="InterPro" id="IPR016163">
    <property type="entry name" value="Ald_DH_C"/>
</dbReference>
<evidence type="ECO:0000313" key="6">
    <source>
        <dbReference type="Proteomes" id="UP000054925"/>
    </source>
</evidence>
<dbReference type="PANTHER" id="PTHR43866">
    <property type="entry name" value="MALONATE-SEMIALDEHYDE DEHYDROGENASE"/>
    <property type="match status" value="1"/>
</dbReference>
<keyword evidence="3" id="KW-0520">NAD</keyword>
<dbReference type="SUPFAM" id="SSF53720">
    <property type="entry name" value="ALDH-like"/>
    <property type="match status" value="1"/>
</dbReference>